<proteinExistence type="predicted"/>
<feature type="transmembrane region" description="Helical" evidence="1">
    <location>
        <begin position="376"/>
        <end position="393"/>
    </location>
</feature>
<sequence length="483" mass="55660">MTIQRHQYILLAIFIFYLIMSILTPLIHDDLQWGSAYGIEMLKEGFQSLNGRYLGNTLEIIAVRIPLFRYLTYSICAVLMISMIFQYITDMKHRQSERSFMYMTIFMFVLLIPTAIYSQTYGWFAGFYNYVPATLCSFFILRCSLKIFEGWHLKPSESITLIVVSLIGQWFMENMTLFNVMISFLLVVGVIYKYKRLPSVVLAMSLSTVIGALIMFMNPNYLNIIAGKSNYQKVSDEQHGIIAKVIGTLFSQFPDKIIFQSIVILTVMALLMIMLIKRSHLTRLNKSTLIIGLLSAPLYTVLVRIPFHFEQSNEAWSVAITNMIVAVIFFLSLNFAIIKGLPSGRVKRYCIILLWMIPLMTAPLLIVQPIGPRNFYSIYMIYVIITMALISQMNLRPYKIVLAITAVMALSLIIIFSTISIAQFKRINALENAIKQNPHLTEYTVSRLPFESYMQHSSPYDEKKTTIFKTYWGVPEHVKLDFK</sequence>
<feature type="transmembrane region" description="Helical" evidence="1">
    <location>
        <begin position="7"/>
        <end position="27"/>
    </location>
</feature>
<feature type="transmembrane region" description="Helical" evidence="1">
    <location>
        <begin position="100"/>
        <end position="117"/>
    </location>
</feature>
<feature type="transmembrane region" description="Helical" evidence="1">
    <location>
        <begin position="400"/>
        <end position="422"/>
    </location>
</feature>
<accession>A0ABY3PDT3</accession>
<organism evidence="2 3">
    <name type="scientific">Staphylococcus ratti</name>
    <dbReference type="NCBI Taxonomy" id="2892440"/>
    <lineage>
        <taxon>Bacteria</taxon>
        <taxon>Bacillati</taxon>
        <taxon>Bacillota</taxon>
        <taxon>Bacilli</taxon>
        <taxon>Bacillales</taxon>
        <taxon>Staphylococcaceae</taxon>
        <taxon>Staphylococcus</taxon>
    </lineage>
</organism>
<gene>
    <name evidence="2" type="ORF">LN051_01655</name>
</gene>
<feature type="transmembrane region" description="Helical" evidence="1">
    <location>
        <begin position="257"/>
        <end position="276"/>
    </location>
</feature>
<feature type="transmembrane region" description="Helical" evidence="1">
    <location>
        <begin position="177"/>
        <end position="194"/>
    </location>
</feature>
<protein>
    <submittedName>
        <fullName evidence="2">DUF6056 family protein</fullName>
    </submittedName>
</protein>
<dbReference type="EMBL" id="CP086654">
    <property type="protein sequence ID" value="UEX90403.1"/>
    <property type="molecule type" value="Genomic_DNA"/>
</dbReference>
<evidence type="ECO:0000256" key="1">
    <source>
        <dbReference type="SAM" id="Phobius"/>
    </source>
</evidence>
<reference evidence="2 3" key="1">
    <citation type="journal article" date="2022" name="Pathogens">
        <title>Staphylococcus ratti sp. nov. Isolated from a Lab Rat.</title>
        <authorList>
            <person name="Kovarovic V."/>
            <person name="Sedlacek I."/>
            <person name="Petras P."/>
            <person name="Kralova S."/>
            <person name="Maslanova I."/>
            <person name="Svec P."/>
            <person name="Neumann-Schaal M."/>
            <person name="Botka T."/>
            <person name="Gelbicova T."/>
            <person name="Stankova E."/>
            <person name="Doskar J."/>
            <person name="Pantucek R."/>
        </authorList>
    </citation>
    <scope>NUCLEOTIDE SEQUENCE [LARGE SCALE GENOMIC DNA]</scope>
    <source>
        <strain evidence="2 3">CCM 9025</strain>
    </source>
</reference>
<dbReference type="Proteomes" id="UP001197626">
    <property type="component" value="Chromosome"/>
</dbReference>
<feature type="transmembrane region" description="Helical" evidence="1">
    <location>
        <begin position="349"/>
        <end position="370"/>
    </location>
</feature>
<dbReference type="InterPro" id="IPR045691">
    <property type="entry name" value="DUF6056"/>
</dbReference>
<evidence type="ECO:0000313" key="2">
    <source>
        <dbReference type="EMBL" id="UEX90403.1"/>
    </source>
</evidence>
<keyword evidence="3" id="KW-1185">Reference proteome</keyword>
<evidence type="ECO:0000313" key="3">
    <source>
        <dbReference type="Proteomes" id="UP001197626"/>
    </source>
</evidence>
<keyword evidence="1" id="KW-0472">Membrane</keyword>
<dbReference type="RefSeq" id="WP_229292899.1">
    <property type="nucleotide sequence ID" value="NZ_CP086654.1"/>
</dbReference>
<feature type="transmembrane region" description="Helical" evidence="1">
    <location>
        <begin position="315"/>
        <end position="337"/>
    </location>
</feature>
<name>A0ABY3PDT3_9STAP</name>
<keyword evidence="1" id="KW-1133">Transmembrane helix</keyword>
<dbReference type="Pfam" id="PF19528">
    <property type="entry name" value="DUF6056"/>
    <property type="match status" value="1"/>
</dbReference>
<feature type="transmembrane region" description="Helical" evidence="1">
    <location>
        <begin position="201"/>
        <end position="221"/>
    </location>
</feature>
<feature type="transmembrane region" description="Helical" evidence="1">
    <location>
        <begin position="288"/>
        <end position="309"/>
    </location>
</feature>
<keyword evidence="1" id="KW-0812">Transmembrane</keyword>
<feature type="transmembrane region" description="Helical" evidence="1">
    <location>
        <begin position="70"/>
        <end position="88"/>
    </location>
</feature>